<dbReference type="InterPro" id="IPR051419">
    <property type="entry name" value="Lys/N-term_MeTrsfase_sf"/>
</dbReference>
<comment type="similarity">
    <text evidence="1">Belongs to the methyltransferase superfamily.</text>
</comment>
<proteinExistence type="inferred from homology"/>
<protein>
    <recommendedName>
        <fullName evidence="7">Methyltransferase domain-containing protein</fullName>
    </recommendedName>
</protein>
<dbReference type="Proteomes" id="UP000822476">
    <property type="component" value="Unassembled WGS sequence"/>
</dbReference>
<dbReference type="GO" id="GO:0008168">
    <property type="term" value="F:methyltransferase activity"/>
    <property type="evidence" value="ECO:0007669"/>
    <property type="project" value="UniProtKB-KW"/>
</dbReference>
<evidence type="ECO:0000313" key="5">
    <source>
        <dbReference type="EMBL" id="KAF7234031.1"/>
    </source>
</evidence>
<evidence type="ECO:0000256" key="1">
    <source>
        <dbReference type="ARBA" id="ARBA00008361"/>
    </source>
</evidence>
<evidence type="ECO:0000313" key="6">
    <source>
        <dbReference type="Proteomes" id="UP000822476"/>
    </source>
</evidence>
<gene>
    <name evidence="5" type="ORF">EG68_10216</name>
</gene>
<keyword evidence="3" id="KW-0808">Transferase</keyword>
<reference evidence="5" key="1">
    <citation type="submission" date="2019-07" db="EMBL/GenBank/DDBJ databases">
        <title>Annotation for the trematode Paragonimus miyazaki's.</title>
        <authorList>
            <person name="Choi Y.-J."/>
        </authorList>
    </citation>
    <scope>NUCLEOTIDE SEQUENCE</scope>
    <source>
        <strain evidence="5">Japan</strain>
    </source>
</reference>
<dbReference type="PANTHER" id="PTHR12176">
    <property type="entry name" value="SAM-DEPENDENT METHYLTRANSFERASE SUPERFAMILY PROTEIN"/>
    <property type="match status" value="1"/>
</dbReference>
<name>A0A8S9YCJ2_9TREM</name>
<dbReference type="OrthoDB" id="411785at2759"/>
<dbReference type="SUPFAM" id="SSF53335">
    <property type="entry name" value="S-adenosyl-L-methionine-dependent methyltransferases"/>
    <property type="match status" value="1"/>
</dbReference>
<keyword evidence="6" id="KW-1185">Reference proteome</keyword>
<dbReference type="AlphaFoldDB" id="A0A8S9YCJ2"/>
<sequence>MSHDVMSKLLPKRSGDFAKRDYWDQFFNSRRSTFEWYGDFVQHSSFFNKYVKKSDSVLIVGCGNSELGLMLHDRIGCCPVLNIDNSELVIHQMLKKAHHVDMRPGLRYECLDLFHLKERIVLDTLNPFTCVIDKGTLDAIHSDESSEETASKVFDNVSSALKVMGRYIIITLAQKHIVKSICKYFLRSSHQWLVNCHQLTTNRPNGQDVNSGEIAFSLPVFGFVMIKLLPSAELPRVFVYPVACIEAKSLHGSPDHPANLEHQLITWIGQEQSYSLLRRDISSGDQTPFRFACPDTGLTMFYCVIIRSTKHAKLLQRGPNPVRNVSVATDAVFLVPFGQNRCPLYAKETDRRSLCTSLSVQSLLVTFVNPRVFLPDLDSIKQRLSDFLGALHLESSTKDKQSFPIFSTPDSYVRSKLSVPQPDGPSLGFCIDRVEVHVEDDKRTTLRRLLYPSSDFRPVLTSNAVAVQLECTLSPRDLSLVMWAKLLECENVPTQMLYVGLPFLRPSCHTSVHHVIPLGLDLSEVKTNFQQLYSTDFDNTSLSWSSSLIGLDDGLMFDTVFYDPSTVKRSVYRLLFSADSLDKLRDACSVHLKNQGYLVVCIESALSEYDETEIDCALVRAHLTATGELEHVLQYIIPDFWMADPPTTVLIFRSIINQTSADEARIDLHHRIEYLLRKKEGQENDLLTAACSMLKSML</sequence>
<evidence type="ECO:0008006" key="7">
    <source>
        <dbReference type="Google" id="ProtNLM"/>
    </source>
</evidence>
<dbReference type="Gene3D" id="3.40.50.150">
    <property type="entry name" value="Vaccinia Virus protein VP39"/>
    <property type="match status" value="1"/>
</dbReference>
<evidence type="ECO:0000256" key="4">
    <source>
        <dbReference type="ARBA" id="ARBA00023268"/>
    </source>
</evidence>
<comment type="caution">
    <text evidence="5">The sequence shown here is derived from an EMBL/GenBank/DDBJ whole genome shotgun (WGS) entry which is preliminary data.</text>
</comment>
<accession>A0A8S9YCJ2</accession>
<evidence type="ECO:0000256" key="3">
    <source>
        <dbReference type="ARBA" id="ARBA00022679"/>
    </source>
</evidence>
<organism evidence="5 6">
    <name type="scientific">Paragonimus skrjabini miyazakii</name>
    <dbReference type="NCBI Taxonomy" id="59628"/>
    <lineage>
        <taxon>Eukaryota</taxon>
        <taxon>Metazoa</taxon>
        <taxon>Spiralia</taxon>
        <taxon>Lophotrochozoa</taxon>
        <taxon>Platyhelminthes</taxon>
        <taxon>Trematoda</taxon>
        <taxon>Digenea</taxon>
        <taxon>Plagiorchiida</taxon>
        <taxon>Troglotremata</taxon>
        <taxon>Troglotrematidae</taxon>
        <taxon>Paragonimus</taxon>
    </lineage>
</organism>
<dbReference type="EMBL" id="JTDE01014707">
    <property type="protein sequence ID" value="KAF7234031.1"/>
    <property type="molecule type" value="Genomic_DNA"/>
</dbReference>
<dbReference type="GO" id="GO:0032259">
    <property type="term" value="P:methylation"/>
    <property type="evidence" value="ECO:0007669"/>
    <property type="project" value="UniProtKB-KW"/>
</dbReference>
<dbReference type="InterPro" id="IPR029063">
    <property type="entry name" value="SAM-dependent_MTases_sf"/>
</dbReference>
<keyword evidence="4" id="KW-0511">Multifunctional enzyme</keyword>
<dbReference type="PANTHER" id="PTHR12176:SF78">
    <property type="entry name" value="EEF1A LYSINE AND N-TERMINAL METHYLTRANSFERASE"/>
    <property type="match status" value="1"/>
</dbReference>
<evidence type="ECO:0000256" key="2">
    <source>
        <dbReference type="ARBA" id="ARBA00022603"/>
    </source>
</evidence>
<keyword evidence="2" id="KW-0489">Methyltransferase</keyword>